<dbReference type="RefSeq" id="WP_092528066.1">
    <property type="nucleotide sequence ID" value="NZ_FNCI01000014.1"/>
</dbReference>
<keyword evidence="5" id="KW-0689">Ribosomal protein</keyword>
<dbReference type="GO" id="GO:0018169">
    <property type="term" value="F:ribosomal S6-glutamic acid ligase activity"/>
    <property type="evidence" value="ECO:0007669"/>
    <property type="project" value="TreeGrafter"/>
</dbReference>
<gene>
    <name evidence="5" type="ORF">SAMN05216571_11465</name>
</gene>
<dbReference type="InterPro" id="IPR011761">
    <property type="entry name" value="ATP-grasp"/>
</dbReference>
<keyword evidence="5" id="KW-0436">Ligase</keyword>
<dbReference type="InterPro" id="IPR013651">
    <property type="entry name" value="ATP-grasp_RimK-type"/>
</dbReference>
<feature type="region of interest" description="Disordered" evidence="3">
    <location>
        <begin position="256"/>
        <end position="276"/>
    </location>
</feature>
<dbReference type="GO" id="GO:0005737">
    <property type="term" value="C:cytoplasm"/>
    <property type="evidence" value="ECO:0007669"/>
    <property type="project" value="TreeGrafter"/>
</dbReference>
<keyword evidence="6" id="KW-1185">Reference proteome</keyword>
<dbReference type="GO" id="GO:0005840">
    <property type="term" value="C:ribosome"/>
    <property type="evidence" value="ECO:0007669"/>
    <property type="project" value="UniProtKB-KW"/>
</dbReference>
<name>A0A1G7UFP3_9GAMM</name>
<proteinExistence type="predicted"/>
<dbReference type="STRING" id="284577.SAMN05216571_11465"/>
<sequence>MKIITFDVFRTLGLAGVRYIKPERMYDHLDEIQAADWLLFPAYWQVHTLVYGLKARIFPSLASYHLGHNKVEQTRAFMAVCPEHVPPTEILGTSRASLDLVESRFGYPFIAKRIKSSMGDGVSLIDCREALEAHIEDEPVLYAQQRLPVDRDLRIVVVGGEVLTAYWRVTPLGGYRANVSQGGRVEHDDIPEAATALALRLARELDIDHAGFDIAMVDGHPYVFEFNRLFGNQGIADSSKRIGHAIKRVLGIGTDIDPDLDPERDPDGEPPLKMTA</sequence>
<accession>A0A1G7UFP3</accession>
<dbReference type="SUPFAM" id="SSF56059">
    <property type="entry name" value="Glutathione synthetase ATP-binding domain-like"/>
    <property type="match status" value="1"/>
</dbReference>
<evidence type="ECO:0000256" key="3">
    <source>
        <dbReference type="SAM" id="MobiDB-lite"/>
    </source>
</evidence>
<dbReference type="GO" id="GO:0009432">
    <property type="term" value="P:SOS response"/>
    <property type="evidence" value="ECO:0007669"/>
    <property type="project" value="TreeGrafter"/>
</dbReference>
<dbReference type="GO" id="GO:0005524">
    <property type="term" value="F:ATP binding"/>
    <property type="evidence" value="ECO:0007669"/>
    <property type="project" value="UniProtKB-UniRule"/>
</dbReference>
<dbReference type="AlphaFoldDB" id="A0A1G7UFP3"/>
<dbReference type="Proteomes" id="UP000198641">
    <property type="component" value="Unassembled WGS sequence"/>
</dbReference>
<keyword evidence="5" id="KW-0687">Ribonucleoprotein</keyword>
<keyword evidence="1" id="KW-0464">Manganese</keyword>
<evidence type="ECO:0000313" key="6">
    <source>
        <dbReference type="Proteomes" id="UP000198641"/>
    </source>
</evidence>
<evidence type="ECO:0000256" key="2">
    <source>
        <dbReference type="PROSITE-ProRule" id="PRU00409"/>
    </source>
</evidence>
<dbReference type="PANTHER" id="PTHR21621">
    <property type="entry name" value="RIBOSOMAL PROTEIN S6 MODIFICATION PROTEIN"/>
    <property type="match status" value="1"/>
</dbReference>
<evidence type="ECO:0000256" key="1">
    <source>
        <dbReference type="ARBA" id="ARBA00023211"/>
    </source>
</evidence>
<keyword evidence="2" id="KW-0547">Nucleotide-binding</keyword>
<evidence type="ECO:0000313" key="5">
    <source>
        <dbReference type="EMBL" id="SDG46138.1"/>
    </source>
</evidence>
<protein>
    <submittedName>
        <fullName evidence="5">Ribosomal protein S6--L-glutamate ligase</fullName>
    </submittedName>
</protein>
<dbReference type="Gene3D" id="3.30.470.20">
    <property type="entry name" value="ATP-grasp fold, B domain"/>
    <property type="match status" value="1"/>
</dbReference>
<dbReference type="PANTHER" id="PTHR21621:SF0">
    <property type="entry name" value="BETA-CITRYLGLUTAMATE SYNTHASE B-RELATED"/>
    <property type="match status" value="1"/>
</dbReference>
<keyword evidence="2" id="KW-0067">ATP-binding</keyword>
<organism evidence="5 6">
    <name type="scientific">Onishia taeanensis</name>
    <dbReference type="NCBI Taxonomy" id="284577"/>
    <lineage>
        <taxon>Bacteria</taxon>
        <taxon>Pseudomonadati</taxon>
        <taxon>Pseudomonadota</taxon>
        <taxon>Gammaproteobacteria</taxon>
        <taxon>Oceanospirillales</taxon>
        <taxon>Halomonadaceae</taxon>
        <taxon>Onishia</taxon>
    </lineage>
</organism>
<feature type="domain" description="ATP-grasp" evidence="4">
    <location>
        <begin position="75"/>
        <end position="255"/>
    </location>
</feature>
<dbReference type="GO" id="GO:0046872">
    <property type="term" value="F:metal ion binding"/>
    <property type="evidence" value="ECO:0007669"/>
    <property type="project" value="InterPro"/>
</dbReference>
<evidence type="ECO:0000259" key="4">
    <source>
        <dbReference type="PROSITE" id="PS50975"/>
    </source>
</evidence>
<reference evidence="5 6" key="1">
    <citation type="submission" date="2016-10" db="EMBL/GenBank/DDBJ databases">
        <authorList>
            <person name="de Groot N.N."/>
        </authorList>
    </citation>
    <scope>NUCLEOTIDE SEQUENCE [LARGE SCALE GENOMIC DNA]</scope>
    <source>
        <strain evidence="5 6">BH539</strain>
    </source>
</reference>
<dbReference type="EMBL" id="FNCI01000014">
    <property type="protein sequence ID" value="SDG46138.1"/>
    <property type="molecule type" value="Genomic_DNA"/>
</dbReference>
<dbReference type="OrthoDB" id="1704979at2"/>
<dbReference type="PROSITE" id="PS50975">
    <property type="entry name" value="ATP_GRASP"/>
    <property type="match status" value="1"/>
</dbReference>
<dbReference type="Pfam" id="PF08443">
    <property type="entry name" value="RimK"/>
    <property type="match status" value="1"/>
</dbReference>